<evidence type="ECO:0000256" key="1">
    <source>
        <dbReference type="SAM" id="Phobius"/>
    </source>
</evidence>
<feature type="transmembrane region" description="Helical" evidence="1">
    <location>
        <begin position="77"/>
        <end position="98"/>
    </location>
</feature>
<dbReference type="Proteomes" id="UP000078492">
    <property type="component" value="Unassembled WGS sequence"/>
</dbReference>
<accession>A0A151J4Q9</accession>
<organism evidence="2 3">
    <name type="scientific">Trachymyrmex cornetzi</name>
    <dbReference type="NCBI Taxonomy" id="471704"/>
    <lineage>
        <taxon>Eukaryota</taxon>
        <taxon>Metazoa</taxon>
        <taxon>Ecdysozoa</taxon>
        <taxon>Arthropoda</taxon>
        <taxon>Hexapoda</taxon>
        <taxon>Insecta</taxon>
        <taxon>Pterygota</taxon>
        <taxon>Neoptera</taxon>
        <taxon>Endopterygota</taxon>
        <taxon>Hymenoptera</taxon>
        <taxon>Apocrita</taxon>
        <taxon>Aculeata</taxon>
        <taxon>Formicoidea</taxon>
        <taxon>Formicidae</taxon>
        <taxon>Myrmicinae</taxon>
        <taxon>Trachymyrmex</taxon>
    </lineage>
</organism>
<keyword evidence="1" id="KW-0472">Membrane</keyword>
<evidence type="ECO:0000313" key="2">
    <source>
        <dbReference type="EMBL" id="KYN17599.1"/>
    </source>
</evidence>
<gene>
    <name evidence="2" type="ORF">ALC57_10114</name>
</gene>
<evidence type="ECO:0000313" key="3">
    <source>
        <dbReference type="Proteomes" id="UP000078492"/>
    </source>
</evidence>
<keyword evidence="1" id="KW-0812">Transmembrane</keyword>
<dbReference type="EMBL" id="KQ980109">
    <property type="protein sequence ID" value="KYN17599.1"/>
    <property type="molecule type" value="Genomic_DNA"/>
</dbReference>
<reference evidence="2 3" key="1">
    <citation type="submission" date="2015-09" db="EMBL/GenBank/DDBJ databases">
        <title>Trachymyrmex cornetzi WGS genome.</title>
        <authorList>
            <person name="Nygaard S."/>
            <person name="Hu H."/>
            <person name="Boomsma J."/>
            <person name="Zhang G."/>
        </authorList>
    </citation>
    <scope>NUCLEOTIDE SEQUENCE [LARGE SCALE GENOMIC DNA]</scope>
    <source>
        <strain evidence="2">Tcor2-1</strain>
        <tissue evidence="2">Whole body</tissue>
    </source>
</reference>
<protein>
    <submittedName>
        <fullName evidence="2">Uncharacterized protein</fullName>
    </submittedName>
</protein>
<keyword evidence="3" id="KW-1185">Reference proteome</keyword>
<name>A0A151J4Q9_9HYME</name>
<dbReference type="AlphaFoldDB" id="A0A151J4Q9"/>
<proteinExistence type="predicted"/>
<keyword evidence="1" id="KW-1133">Transmembrane helix</keyword>
<sequence>MQPDERVLSSCDVTGLIKNSLSLCVHSAPCTRGHFYRPFGVFLSFLYCYALFASVFVRSEIQSLFHRAIVTLHLLELTSRGFAIVIFFVVFFLIVFFGFIPMPILVLVFIAAQTAAATALSLKAESLAVTHADLYPYHLWLIASSAEYSDRKTGSPGYVTRKEACLSLDSTDCRPTLKFATVLYLRCRTVDVRSVDCSARRSDDTFEPPNPPLSVPEACSTRSRCSHRTLVTVRPLIIYCNCSSLKSRMSEG</sequence>
<feature type="transmembrane region" description="Helical" evidence="1">
    <location>
        <begin position="39"/>
        <end position="57"/>
    </location>
</feature>